<evidence type="ECO:0000259" key="9">
    <source>
        <dbReference type="Pfam" id="PF03948"/>
    </source>
</evidence>
<evidence type="ECO:0000256" key="4">
    <source>
        <dbReference type="ARBA" id="ARBA00022980"/>
    </source>
</evidence>
<dbReference type="GO" id="GO:1990904">
    <property type="term" value="C:ribonucleoprotein complex"/>
    <property type="evidence" value="ECO:0007669"/>
    <property type="project" value="UniProtKB-KW"/>
</dbReference>
<organism evidence="10 11">
    <name type="scientific">Candidatus Nomurabacteria bacterium CG1_02_43_90</name>
    <dbReference type="NCBI Taxonomy" id="1805281"/>
    <lineage>
        <taxon>Bacteria</taxon>
        <taxon>Candidatus Nomuraibacteriota</taxon>
    </lineage>
</organism>
<dbReference type="GO" id="GO:0006412">
    <property type="term" value="P:translation"/>
    <property type="evidence" value="ECO:0007669"/>
    <property type="project" value="InterPro"/>
</dbReference>
<dbReference type="SUPFAM" id="SSF55658">
    <property type="entry name" value="L9 N-domain-like"/>
    <property type="match status" value="1"/>
</dbReference>
<dbReference type="InterPro" id="IPR000244">
    <property type="entry name" value="Ribosomal_bL9"/>
</dbReference>
<evidence type="ECO:0000256" key="3">
    <source>
        <dbReference type="ARBA" id="ARBA00022884"/>
    </source>
</evidence>
<sequence length="147" mass="16438">MKILFLKDIPRIGKKYETKEVADGYGRHLVAQKLAEVATPAALAQLEKKIMTDATLKKVHTDLLMKNLENLSGATVTLHGKANEKGHLFASIHKEEVLTELKRATHLDMNPDYVILDRPLKETGAYEIPVVIEKHRVTFTVVVEAGE</sequence>
<evidence type="ECO:0000256" key="2">
    <source>
        <dbReference type="ARBA" id="ARBA00022730"/>
    </source>
</evidence>
<dbReference type="EMBL" id="MNVN01000015">
    <property type="protein sequence ID" value="OIO30627.1"/>
    <property type="molecule type" value="Genomic_DNA"/>
</dbReference>
<dbReference type="Proteomes" id="UP000181992">
    <property type="component" value="Unassembled WGS sequence"/>
</dbReference>
<feature type="domain" description="Large ribosomal subunit protein bL9 C-terminal" evidence="9">
    <location>
        <begin position="69"/>
        <end position="144"/>
    </location>
</feature>
<evidence type="ECO:0000313" key="11">
    <source>
        <dbReference type="Proteomes" id="UP000181992"/>
    </source>
</evidence>
<keyword evidence="2" id="KW-0699">rRNA-binding</keyword>
<evidence type="ECO:0000259" key="8">
    <source>
        <dbReference type="Pfam" id="PF01281"/>
    </source>
</evidence>
<dbReference type="InterPro" id="IPR036935">
    <property type="entry name" value="Ribosomal_bL9_N_sf"/>
</dbReference>
<protein>
    <recommendedName>
        <fullName evidence="6">Large ribosomal subunit protein bL9</fullName>
    </recommendedName>
    <alternativeName>
        <fullName evidence="7">50S ribosomal protein L9</fullName>
    </alternativeName>
</protein>
<dbReference type="Pfam" id="PF01281">
    <property type="entry name" value="Ribosomal_L9_N"/>
    <property type="match status" value="1"/>
</dbReference>
<dbReference type="AlphaFoldDB" id="A0A1J4V3R8"/>
<dbReference type="GO" id="GO:0005840">
    <property type="term" value="C:ribosome"/>
    <property type="evidence" value="ECO:0007669"/>
    <property type="project" value="UniProtKB-KW"/>
</dbReference>
<evidence type="ECO:0000313" key="10">
    <source>
        <dbReference type="EMBL" id="OIO30627.1"/>
    </source>
</evidence>
<dbReference type="Pfam" id="PF03948">
    <property type="entry name" value="Ribosomal_L9_C"/>
    <property type="match status" value="1"/>
</dbReference>
<dbReference type="SUPFAM" id="SSF55653">
    <property type="entry name" value="Ribosomal protein L9 C-domain"/>
    <property type="match status" value="1"/>
</dbReference>
<reference evidence="10 11" key="1">
    <citation type="journal article" date="2016" name="Environ. Microbiol.">
        <title>Genomic resolution of a cold subsurface aquifer community provides metabolic insights for novel microbes adapted to high CO concentrations.</title>
        <authorList>
            <person name="Probst A.J."/>
            <person name="Castelle C.J."/>
            <person name="Singh A."/>
            <person name="Brown C.T."/>
            <person name="Anantharaman K."/>
            <person name="Sharon I."/>
            <person name="Hug L.A."/>
            <person name="Burstein D."/>
            <person name="Emerson J.B."/>
            <person name="Thomas B.C."/>
            <person name="Banfield J.F."/>
        </authorList>
    </citation>
    <scope>NUCLEOTIDE SEQUENCE [LARGE SCALE GENOMIC DNA]</scope>
    <source>
        <strain evidence="10">CG1_02_43_90</strain>
    </source>
</reference>
<comment type="caution">
    <text evidence="10">The sequence shown here is derived from an EMBL/GenBank/DDBJ whole genome shotgun (WGS) entry which is preliminary data.</text>
</comment>
<dbReference type="InterPro" id="IPR020070">
    <property type="entry name" value="Ribosomal_bL9_N"/>
</dbReference>
<evidence type="ECO:0000256" key="6">
    <source>
        <dbReference type="ARBA" id="ARBA00035292"/>
    </source>
</evidence>
<dbReference type="STRING" id="1805281.AUJ77_02350"/>
<name>A0A1J4V3R8_9BACT</name>
<feature type="domain" description="Ribosomal protein L9" evidence="8">
    <location>
        <begin position="1"/>
        <end position="46"/>
    </location>
</feature>
<keyword evidence="5" id="KW-0687">Ribonucleoprotein</keyword>
<keyword evidence="3" id="KW-0694">RNA-binding</keyword>
<evidence type="ECO:0000256" key="7">
    <source>
        <dbReference type="ARBA" id="ARBA00035456"/>
    </source>
</evidence>
<dbReference type="Gene3D" id="3.10.430.100">
    <property type="entry name" value="Ribosomal protein L9, C-terminal domain"/>
    <property type="match status" value="1"/>
</dbReference>
<dbReference type="InterPro" id="IPR036791">
    <property type="entry name" value="Ribosomal_bL9_C_sf"/>
</dbReference>
<dbReference type="InterPro" id="IPR020594">
    <property type="entry name" value="Ribosomal_bL9_bac/chp"/>
</dbReference>
<dbReference type="Gene3D" id="3.40.5.10">
    <property type="entry name" value="Ribosomal protein L9, N-terminal domain"/>
    <property type="match status" value="1"/>
</dbReference>
<dbReference type="NCBIfam" id="TIGR00158">
    <property type="entry name" value="L9"/>
    <property type="match status" value="1"/>
</dbReference>
<keyword evidence="4 10" id="KW-0689">Ribosomal protein</keyword>
<dbReference type="PANTHER" id="PTHR21368">
    <property type="entry name" value="50S RIBOSOMAL PROTEIN L9"/>
    <property type="match status" value="1"/>
</dbReference>
<evidence type="ECO:0000256" key="5">
    <source>
        <dbReference type="ARBA" id="ARBA00023274"/>
    </source>
</evidence>
<gene>
    <name evidence="10" type="ORF">AUJ77_02350</name>
</gene>
<dbReference type="InterPro" id="IPR009027">
    <property type="entry name" value="Ribosomal_bL9/RNase_H1_N"/>
</dbReference>
<evidence type="ECO:0000256" key="1">
    <source>
        <dbReference type="ARBA" id="ARBA00010605"/>
    </source>
</evidence>
<comment type="similarity">
    <text evidence="1">Belongs to the bacterial ribosomal protein bL9 family.</text>
</comment>
<dbReference type="GO" id="GO:0019843">
    <property type="term" value="F:rRNA binding"/>
    <property type="evidence" value="ECO:0007669"/>
    <property type="project" value="UniProtKB-KW"/>
</dbReference>
<accession>A0A1J4V3R8</accession>
<proteinExistence type="inferred from homology"/>
<dbReference type="InterPro" id="IPR020069">
    <property type="entry name" value="Ribosomal_bL9_C"/>
</dbReference>
<dbReference type="GO" id="GO:0003735">
    <property type="term" value="F:structural constituent of ribosome"/>
    <property type="evidence" value="ECO:0007669"/>
    <property type="project" value="InterPro"/>
</dbReference>